<dbReference type="InterPro" id="IPR011049">
    <property type="entry name" value="Serralysin-like_metalloprot_C"/>
</dbReference>
<dbReference type="InterPro" id="IPR001343">
    <property type="entry name" value="Hemolysn_Ca-bd"/>
</dbReference>
<organism evidence="3 4">
    <name type="scientific">Lyngbya aestuarii BL J</name>
    <dbReference type="NCBI Taxonomy" id="1348334"/>
    <lineage>
        <taxon>Bacteria</taxon>
        <taxon>Bacillati</taxon>
        <taxon>Cyanobacteriota</taxon>
        <taxon>Cyanophyceae</taxon>
        <taxon>Oscillatoriophycideae</taxon>
        <taxon>Oscillatoriales</taxon>
        <taxon>Microcoleaceae</taxon>
        <taxon>Lyngbya</taxon>
    </lineage>
</organism>
<dbReference type="Gene3D" id="2.60.120.380">
    <property type="match status" value="2"/>
</dbReference>
<dbReference type="PRINTS" id="PR00313">
    <property type="entry name" value="CABNDNGRPT"/>
</dbReference>
<keyword evidence="4" id="KW-1185">Reference proteome</keyword>
<name>U7QFL3_9CYAN</name>
<evidence type="ECO:0000313" key="4">
    <source>
        <dbReference type="Proteomes" id="UP000017127"/>
    </source>
</evidence>
<dbReference type="InterPro" id="IPR007280">
    <property type="entry name" value="Peptidase_C_arc/bac"/>
</dbReference>
<protein>
    <submittedName>
        <fullName evidence="3">Bacterial pre-peptidase C-terminal domain protein</fullName>
    </submittedName>
</protein>
<proteinExistence type="predicted"/>
<evidence type="ECO:0000259" key="2">
    <source>
        <dbReference type="Pfam" id="PF04151"/>
    </source>
</evidence>
<dbReference type="Pfam" id="PF00353">
    <property type="entry name" value="HemolysinCabind"/>
    <property type="match status" value="2"/>
</dbReference>
<dbReference type="OrthoDB" id="474992at2"/>
<sequence length="1549" mass="162405">MTTLSLTASPTTLIEAEQTVLTLNFNLDEAPPEEGLLVTLSSDMINSLGEFDVFATEFSGAQIVSVSDDTDGFTLRLTEQNASISLPVFTDNEEEGSETITFTVEPSEEFTLDSDANSVEITLEDTADSTPTPAPVTSFYDEAVDGDISGDRNAPTMLELEEGVNSLTATSVAGDVEYVTLTVPSGLQLDSVDVASYTSDTDDIAFAAVQTGTIFTEPTSQTDVGNLLGYSHFGAIDVGTDILDDLANGQGAIGFDSPLPSGDYTFWLQQTGDLSTYSLDFNVSFAETVPEPEPEPSKPVVSLTATPKIVSEEDNDGNPTITFGFDIEGDFPEEGLVVSIGGDFLKLFDPEQRITNDNIRFIMEPSGAFSPVTERPDIGGYDLLFTVPNSTIEFPIFDDIIEEIDEEFTFRIVEGVGYSIAEDGGEAVATLTDGVTPGVGPTVGMSVDQTELAEGDEFTVTFNVEGEIPSEGIPVFVDGNAGSLSEFNIFGENGIDPEEDIQGLAGFPESDNDAGGFFVTITEPVASITLSVFDDGSGEGVEELPFVLANGEQYEVDSNAGEFTLTIDDSEDPVNRRENPVVSVSALGGTFNESELISPNIVESTEGVPVLSLAVSVDGEIPEEGLIVNINSNLDDITEFIQGANFIPTVFGPGEVLGAIYNSDGTATGLQMRLDGPNAVMNFVGVGFEAEGSQSVSFFVEDGVGYEAGRRESIVNVYDSLDQVPQLTNPPEVGIEFVSDRDTLIEGGSPGTLNFTVDGEIPPEGLVVYVSSGILGKLGEFNLFDAVVSGGGFPSPDGNGGGFYFKITEPTASIELQAFADDVVEGLESITFSLQEVPGYAIADNANIASLTIADDANSLTQVSLEASPEVLIESENTVSVHTFNLSSPPPAEGLTVSVDAPNLNEFDLDSIDLEGATIAEVRDDGFDLTITEQAATVNLTLAEDNESEGLETAVFTVAEGEGYQVSPEVGEANFTIVDTTEEAPPSPLEISEPNDTITEAIATNLSADNDTVSLDSAISFTFGNRLVDQTEDVDMYSFDLEAGDSVVLDIDAELLGSSLDSVLRLFDGSGNQLAQSNDDFAPNELLADSQGDSYLEFTAETEGTYYVGVSSSPNGEFDFENNPYEPFEAGSGTGSSSGEYTLNLLLNQEIPSEPTQDGIENPDSVPVTDDETSFDETELNDTIANAKSIEVGVNSTVTLAGEIGTTPATRNLIDRSEDVDMYGFELEAGQTLVLDVDAGGSGDAGVEGSLMDSVLRIFDSEGNEVAIVENAAAPDEIFQANGDTYIEFIAPETGTYYAGISNLGNNFYDPNVAGSGSGWTFPGAFEPGPYLLNATLLPVDGGGEPDIVGTNDAETLEGDSENNSIDALGGDDLVAGGLGDDSIFGGSGDDVLRGDANRRSPGGSNGGDDVISGGAGNDRIGGKGGNDLLSGDAGDDEIFGDDGDDTIMGVTGNDTLTGDDFSGGSGSDLFVFGNGDGTDTITDFDVTEDMIGLVEGELMFEDLSITNSDLGATISVIESGETLAIIQGVDSDELTSDLFVYTPDISLV</sequence>
<dbReference type="PATRIC" id="fig|1348334.3.peg.3189"/>
<evidence type="ECO:0000256" key="1">
    <source>
        <dbReference type="SAM" id="MobiDB-lite"/>
    </source>
</evidence>
<dbReference type="Gene3D" id="2.150.10.10">
    <property type="entry name" value="Serralysin-like metalloprotease, C-terminal"/>
    <property type="match status" value="1"/>
</dbReference>
<feature type="domain" description="Peptidase C-terminal archaeal/bacterial" evidence="2">
    <location>
        <begin position="1219"/>
        <end position="1302"/>
    </location>
</feature>
<dbReference type="SUPFAM" id="SSF89260">
    <property type="entry name" value="Collagen-binding domain"/>
    <property type="match status" value="1"/>
</dbReference>
<dbReference type="GO" id="GO:0005509">
    <property type="term" value="F:calcium ion binding"/>
    <property type="evidence" value="ECO:0007669"/>
    <property type="project" value="InterPro"/>
</dbReference>
<accession>U7QFL3</accession>
<reference evidence="3 4" key="1">
    <citation type="journal article" date="2013" name="Front. Microbiol.">
        <title>Comparative genomic analyses of the cyanobacterium, Lyngbya aestuarii BL J, a powerful hydrogen producer.</title>
        <authorList>
            <person name="Kothari A."/>
            <person name="Vaughn M."/>
            <person name="Garcia-Pichel F."/>
        </authorList>
    </citation>
    <scope>NUCLEOTIDE SEQUENCE [LARGE SCALE GENOMIC DNA]</scope>
    <source>
        <strain evidence="3 4">BL J</strain>
    </source>
</reference>
<feature type="domain" description="Peptidase C-terminal archaeal/bacterial" evidence="2">
    <location>
        <begin position="1033"/>
        <end position="1112"/>
    </location>
</feature>
<dbReference type="Pfam" id="PF04151">
    <property type="entry name" value="PPC"/>
    <property type="match status" value="2"/>
</dbReference>
<dbReference type="RefSeq" id="WP_023067026.1">
    <property type="nucleotide sequence ID" value="NZ_AUZM01000031.1"/>
</dbReference>
<dbReference type="InterPro" id="IPR038081">
    <property type="entry name" value="CalX-like_sf"/>
</dbReference>
<comment type="caution">
    <text evidence="3">The sequence shown here is derived from an EMBL/GenBank/DDBJ whole genome shotgun (WGS) entry which is preliminary data.</text>
</comment>
<feature type="region of interest" description="Disordered" evidence="1">
    <location>
        <begin position="1390"/>
        <end position="1435"/>
    </location>
</feature>
<dbReference type="SUPFAM" id="SSF141072">
    <property type="entry name" value="CalX-like"/>
    <property type="match status" value="1"/>
</dbReference>
<dbReference type="Proteomes" id="UP000017127">
    <property type="component" value="Unassembled WGS sequence"/>
</dbReference>
<feature type="region of interest" description="Disordered" evidence="1">
    <location>
        <begin position="1153"/>
        <end position="1174"/>
    </location>
</feature>
<dbReference type="EMBL" id="AUZM01000031">
    <property type="protein sequence ID" value="ERT06739.1"/>
    <property type="molecule type" value="Genomic_DNA"/>
</dbReference>
<evidence type="ECO:0000313" key="3">
    <source>
        <dbReference type="EMBL" id="ERT06739.1"/>
    </source>
</evidence>
<dbReference type="SUPFAM" id="SSF51120">
    <property type="entry name" value="beta-Roll"/>
    <property type="match status" value="2"/>
</dbReference>
<gene>
    <name evidence="3" type="ORF">M595_3296</name>
</gene>